<proteinExistence type="predicted"/>
<keyword evidence="3" id="KW-1185">Reference proteome</keyword>
<dbReference type="EnsemblPlants" id="Solyc04g050950.3.1">
    <property type="protein sequence ID" value="Solyc04g050950.3.1"/>
    <property type="gene ID" value="Solyc04g050950.3"/>
</dbReference>
<evidence type="ECO:0000259" key="1">
    <source>
        <dbReference type="SMART" id="SM01037"/>
    </source>
</evidence>
<dbReference type="AlphaFoldDB" id="A0A3Q7GWB0"/>
<dbReference type="PANTHER" id="PTHR31907">
    <property type="entry name" value="MLP-LIKE PROTEIN 423"/>
    <property type="match status" value="1"/>
</dbReference>
<gene>
    <name evidence="2" type="primary">LOC101267701</name>
</gene>
<dbReference type="SMR" id="A0A3Q7GWB0"/>
<dbReference type="PaxDb" id="4081-Solyc04g050950.2.1"/>
<dbReference type="OrthoDB" id="1858121at2759"/>
<name>A0A3Q7GWB0_SOLLC</name>
<reference evidence="2" key="1">
    <citation type="journal article" date="2012" name="Nature">
        <title>The tomato genome sequence provides insights into fleshy fruit evolution.</title>
        <authorList>
            <consortium name="Tomato Genome Consortium"/>
        </authorList>
    </citation>
    <scope>NUCLEOTIDE SEQUENCE [LARGE SCALE GENOMIC DNA]</scope>
    <source>
        <strain evidence="2">cv. Heinz 1706</strain>
    </source>
</reference>
<dbReference type="SMART" id="SM01037">
    <property type="entry name" value="Bet_v_1"/>
    <property type="match status" value="1"/>
</dbReference>
<dbReference type="CDD" id="cd07816">
    <property type="entry name" value="Bet_v1-like"/>
    <property type="match status" value="1"/>
</dbReference>
<dbReference type="InterPro" id="IPR023393">
    <property type="entry name" value="START-like_dom_sf"/>
</dbReference>
<dbReference type="GO" id="GO:0006952">
    <property type="term" value="P:defense response"/>
    <property type="evidence" value="ECO:0007669"/>
    <property type="project" value="InterPro"/>
</dbReference>
<dbReference type="SUPFAM" id="SSF55961">
    <property type="entry name" value="Bet v1-like"/>
    <property type="match status" value="1"/>
</dbReference>
<dbReference type="Proteomes" id="UP000004994">
    <property type="component" value="Chromosome 4"/>
</dbReference>
<reference evidence="2" key="2">
    <citation type="submission" date="2019-01" db="UniProtKB">
        <authorList>
            <consortium name="EnsemblPlants"/>
        </authorList>
    </citation>
    <scope>IDENTIFICATION</scope>
    <source>
        <strain evidence="2">cv. Heinz 1706</strain>
    </source>
</reference>
<feature type="domain" description="Bet v I/Major latex protein" evidence="1">
    <location>
        <begin position="2"/>
        <end position="147"/>
    </location>
</feature>
<dbReference type="InterPro" id="IPR051761">
    <property type="entry name" value="MLP-like_ligand-binding"/>
</dbReference>
<evidence type="ECO:0000313" key="3">
    <source>
        <dbReference type="Proteomes" id="UP000004994"/>
    </source>
</evidence>
<dbReference type="Gramene" id="Solyc04g050950.3.1">
    <property type="protein sequence ID" value="Solyc04g050950.3.1"/>
    <property type="gene ID" value="Solyc04g050950.3"/>
</dbReference>
<dbReference type="Gene3D" id="3.30.530.20">
    <property type="match status" value="1"/>
</dbReference>
<protein>
    <recommendedName>
        <fullName evidence="1">Bet v I/Major latex protein domain-containing protein</fullName>
    </recommendedName>
</protein>
<organism evidence="2">
    <name type="scientific">Solanum lycopersicum</name>
    <name type="common">Tomato</name>
    <name type="synonym">Lycopersicon esculentum</name>
    <dbReference type="NCBI Taxonomy" id="4081"/>
    <lineage>
        <taxon>Eukaryota</taxon>
        <taxon>Viridiplantae</taxon>
        <taxon>Streptophyta</taxon>
        <taxon>Embryophyta</taxon>
        <taxon>Tracheophyta</taxon>
        <taxon>Spermatophyta</taxon>
        <taxon>Magnoliopsida</taxon>
        <taxon>eudicotyledons</taxon>
        <taxon>Gunneridae</taxon>
        <taxon>Pentapetalae</taxon>
        <taxon>asterids</taxon>
        <taxon>lamiids</taxon>
        <taxon>Solanales</taxon>
        <taxon>Solanaceae</taxon>
        <taxon>Solanoideae</taxon>
        <taxon>Solaneae</taxon>
        <taxon>Solanum</taxon>
        <taxon>Solanum subgen. Lycopersicon</taxon>
    </lineage>
</organism>
<dbReference type="InParanoid" id="A0A3Q7GWB0"/>
<dbReference type="Pfam" id="PF00407">
    <property type="entry name" value="Bet_v_1"/>
    <property type="match status" value="1"/>
</dbReference>
<dbReference type="OMA" id="FMKHIIE"/>
<dbReference type="InterPro" id="IPR000916">
    <property type="entry name" value="Bet_v_I/MLP"/>
</dbReference>
<accession>A0A3Q7GWB0</accession>
<sequence length="147" mass="17153">MGLKGKLIASMEVRCGGHLIHDMFHTNIHHIRNISPKLINHCEIHEGEIGKIGTVLSWKYIDDGKEKFLKEEIKHIDPQKKSITWEVIEGDVLELYNFFIITTSSEHQWTTVTFEYEKKTENIPEPLSFLDYFVNVMKDMEGHLLSK</sequence>
<evidence type="ECO:0000313" key="2">
    <source>
        <dbReference type="EnsemblPlants" id="Solyc04g050950.3.1"/>
    </source>
</evidence>